<dbReference type="EMBL" id="CP002048">
    <property type="protein sequence ID" value="ADI02909.1"/>
    <property type="molecule type" value="Genomic_DNA"/>
</dbReference>
<keyword evidence="1" id="KW-1133">Transmembrane helix</keyword>
<keyword evidence="1" id="KW-0472">Membrane</keyword>
<dbReference type="KEGG" id="slp:Slip_2167"/>
<keyword evidence="3" id="KW-1185">Reference proteome</keyword>
<feature type="transmembrane region" description="Helical" evidence="1">
    <location>
        <begin position="6"/>
        <end position="23"/>
    </location>
</feature>
<reference evidence="3" key="1">
    <citation type="journal article" date="2010" name="Stand. Genomic Sci.">
        <title>Complete genome sequence of Syntrophothermus lipocalidus type strain (TGB-C1T).</title>
        <authorList>
            <consortium name="US DOE Joint Genome Institute (JGI-PGF)"/>
            <person name="Djao O."/>
            <person name="Zhang X."/>
            <person name="Lucas S."/>
            <person name="Lapidus A."/>
            <person name="Glavina Del Rio T."/>
            <person name="Nolan M."/>
            <person name="Tice H."/>
            <person name="Cheng J."/>
            <person name="Han C."/>
            <person name="Tapia R."/>
            <person name="Goodwin L."/>
            <person name="Pitluck S."/>
            <person name="Liolios K."/>
            <person name="Ivanova N."/>
            <person name="Mavromatis K."/>
            <person name="Mikhailova N."/>
            <person name="Ovchinnikova G."/>
            <person name="Pati A."/>
            <person name="Brambilla E."/>
            <person name="Chen A."/>
            <person name="Palaniappan K."/>
            <person name="Land M."/>
            <person name="Hauser L."/>
            <person name="Chang Y."/>
            <person name="Jeffries C."/>
            <person name="Rohde M."/>
            <person name="Sikorski J."/>
            <person name="Spring S."/>
            <person name="Goker M."/>
            <person name="Detter J."/>
            <person name="Woyke T."/>
            <person name="Bristow J."/>
            <person name="Eisen J."/>
            <person name="Markowitz V."/>
            <person name="Hugenholtz P."/>
            <person name="Kyrpides N."/>
            <person name="Klenk H."/>
        </authorList>
    </citation>
    <scope>NUCLEOTIDE SEQUENCE [LARGE SCALE GENOMIC DNA]</scope>
    <source>
        <strain evidence="3">DSM 12680 / TGB-C1</strain>
    </source>
</reference>
<keyword evidence="1" id="KW-0812">Transmembrane</keyword>
<name>D7CJ31_SYNLT</name>
<accession>D7CJ31</accession>
<gene>
    <name evidence="2" type="ordered locus">Slip_2167</name>
</gene>
<evidence type="ECO:0000313" key="3">
    <source>
        <dbReference type="Proteomes" id="UP000000378"/>
    </source>
</evidence>
<evidence type="ECO:0000313" key="2">
    <source>
        <dbReference type="EMBL" id="ADI02909.1"/>
    </source>
</evidence>
<evidence type="ECO:0000256" key="1">
    <source>
        <dbReference type="SAM" id="Phobius"/>
    </source>
</evidence>
<dbReference type="HOGENOM" id="CLU_3376516_0_0_9"/>
<sequence length="34" mass="3924">MTLKILAGFLVLFIGGSMFYVFFRKILPTVTSRR</sequence>
<protein>
    <submittedName>
        <fullName evidence="2">Uncharacterized protein</fullName>
    </submittedName>
</protein>
<dbReference type="Proteomes" id="UP000000378">
    <property type="component" value="Chromosome"/>
</dbReference>
<proteinExistence type="predicted"/>
<reference evidence="2 3" key="2">
    <citation type="journal article" date="2010" name="Stand. Genomic Sci.">
        <title>Complete genome sequence of Syntrophothermus lipocalidus type strain (TGB-C1).</title>
        <authorList>
            <person name="Djao O.D."/>
            <person name="Zhang X."/>
            <person name="Lucas S."/>
            <person name="Lapidus A."/>
            <person name="Del Rio T.G."/>
            <person name="Nolan M."/>
            <person name="Tice H."/>
            <person name="Cheng J.F."/>
            <person name="Han C."/>
            <person name="Tapia R."/>
            <person name="Goodwin L."/>
            <person name="Pitluck S."/>
            <person name="Liolios K."/>
            <person name="Ivanova N."/>
            <person name="Mavromatis K."/>
            <person name="Mikhailova N."/>
            <person name="Ovchinnikova G."/>
            <person name="Pati A."/>
            <person name="Brambilla E."/>
            <person name="Chen A."/>
            <person name="Palaniappan K."/>
            <person name="Land M."/>
            <person name="Hauser L."/>
            <person name="Chang Y.J."/>
            <person name="Jeffries C.D."/>
            <person name="Rohde M."/>
            <person name="Sikorski J."/>
            <person name="Spring S."/>
            <person name="Goker M."/>
            <person name="Detter J.C."/>
            <person name="Woyke T."/>
            <person name="Bristow J."/>
            <person name="Eisen J.A."/>
            <person name="Markowitz V."/>
            <person name="Hugenholtz P."/>
            <person name="Kyrpides N.C."/>
            <person name="Klenk H.P."/>
        </authorList>
    </citation>
    <scope>NUCLEOTIDE SEQUENCE [LARGE SCALE GENOMIC DNA]</scope>
    <source>
        <strain evidence="3">DSM 12680 / TGB-C1</strain>
    </source>
</reference>
<organism evidence="2 3">
    <name type="scientific">Syntrophothermus lipocalidus (strain DSM 12680 / TGB-C1)</name>
    <dbReference type="NCBI Taxonomy" id="643648"/>
    <lineage>
        <taxon>Bacteria</taxon>
        <taxon>Bacillati</taxon>
        <taxon>Bacillota</taxon>
        <taxon>Clostridia</taxon>
        <taxon>Eubacteriales</taxon>
        <taxon>Syntrophomonadaceae</taxon>
        <taxon>Syntrophothermus</taxon>
    </lineage>
</organism>
<dbReference type="AlphaFoldDB" id="D7CJ31"/>
<dbReference type="STRING" id="643648.Slip_2167"/>